<dbReference type="EMBL" id="FMUX01000001">
    <property type="protein sequence ID" value="SCX80581.1"/>
    <property type="molecule type" value="Genomic_DNA"/>
</dbReference>
<protein>
    <submittedName>
        <fullName evidence="4">Putative acetyltransferase</fullName>
    </submittedName>
</protein>
<dbReference type="SUPFAM" id="SSF55729">
    <property type="entry name" value="Acyl-CoA N-acyltransferases (Nat)"/>
    <property type="match status" value="1"/>
</dbReference>
<dbReference type="Proteomes" id="UP000198870">
    <property type="component" value="Unassembled WGS sequence"/>
</dbReference>
<organism evidence="4 5">
    <name type="scientific">Desulfoluna spongiiphila</name>
    <dbReference type="NCBI Taxonomy" id="419481"/>
    <lineage>
        <taxon>Bacteria</taxon>
        <taxon>Pseudomonadati</taxon>
        <taxon>Thermodesulfobacteriota</taxon>
        <taxon>Desulfobacteria</taxon>
        <taxon>Desulfobacterales</taxon>
        <taxon>Desulfolunaceae</taxon>
        <taxon>Desulfoluna</taxon>
    </lineage>
</organism>
<dbReference type="InterPro" id="IPR016181">
    <property type="entry name" value="Acyl_CoA_acyltransferase"/>
</dbReference>
<evidence type="ECO:0000256" key="1">
    <source>
        <dbReference type="ARBA" id="ARBA00022679"/>
    </source>
</evidence>
<dbReference type="AlphaFoldDB" id="A0A1G5ARU0"/>
<dbReference type="STRING" id="419481.SAMN05216233_101407"/>
<accession>A0A1G5ARU0</accession>
<proteinExistence type="predicted"/>
<dbReference type="CDD" id="cd04301">
    <property type="entry name" value="NAT_SF"/>
    <property type="match status" value="1"/>
</dbReference>
<keyword evidence="1 4" id="KW-0808">Transferase</keyword>
<name>A0A1G5ARU0_9BACT</name>
<gene>
    <name evidence="4" type="ORF">SAMN05216233_101407</name>
</gene>
<evidence type="ECO:0000313" key="5">
    <source>
        <dbReference type="Proteomes" id="UP000198870"/>
    </source>
</evidence>
<reference evidence="4 5" key="1">
    <citation type="submission" date="2016-10" db="EMBL/GenBank/DDBJ databases">
        <authorList>
            <person name="de Groot N.N."/>
        </authorList>
    </citation>
    <scope>NUCLEOTIDE SEQUENCE [LARGE SCALE GENOMIC DNA]</scope>
    <source>
        <strain evidence="4 5">AA1</strain>
    </source>
</reference>
<dbReference type="InterPro" id="IPR050680">
    <property type="entry name" value="YpeA/RimI_acetyltransf"/>
</dbReference>
<dbReference type="GO" id="GO:0016747">
    <property type="term" value="F:acyltransferase activity, transferring groups other than amino-acyl groups"/>
    <property type="evidence" value="ECO:0007669"/>
    <property type="project" value="InterPro"/>
</dbReference>
<dbReference type="Gene3D" id="3.40.630.30">
    <property type="match status" value="1"/>
</dbReference>
<dbReference type="PROSITE" id="PS51186">
    <property type="entry name" value="GNAT"/>
    <property type="match status" value="1"/>
</dbReference>
<evidence type="ECO:0000256" key="2">
    <source>
        <dbReference type="ARBA" id="ARBA00023315"/>
    </source>
</evidence>
<dbReference type="InterPro" id="IPR000182">
    <property type="entry name" value="GNAT_dom"/>
</dbReference>
<keyword evidence="5" id="KW-1185">Reference proteome</keyword>
<sequence>MRTAPSHLGKGVASHLLEYMLEEAKIRKYSRISLETGSYEAFKPARNLYAKFGFTYCEPFSNYTNNPKSVYMATYL</sequence>
<dbReference type="PANTHER" id="PTHR43420">
    <property type="entry name" value="ACETYLTRANSFERASE"/>
    <property type="match status" value="1"/>
</dbReference>
<evidence type="ECO:0000313" key="4">
    <source>
        <dbReference type="EMBL" id="SCX80581.1"/>
    </source>
</evidence>
<feature type="domain" description="N-acetyltransferase" evidence="3">
    <location>
        <begin position="1"/>
        <end position="76"/>
    </location>
</feature>
<keyword evidence="2" id="KW-0012">Acyltransferase</keyword>
<dbReference type="Pfam" id="PF00583">
    <property type="entry name" value="Acetyltransf_1"/>
    <property type="match status" value="1"/>
</dbReference>
<evidence type="ECO:0000259" key="3">
    <source>
        <dbReference type="PROSITE" id="PS51186"/>
    </source>
</evidence>